<accession>A0A8I6SP21</accession>
<reference evidence="2" key="1">
    <citation type="submission" date="2022-01" db="UniProtKB">
        <authorList>
            <consortium name="EnsemblMetazoa"/>
        </authorList>
    </citation>
    <scope>IDENTIFICATION</scope>
</reference>
<proteinExistence type="predicted"/>
<evidence type="ECO:0000313" key="3">
    <source>
        <dbReference type="Proteomes" id="UP000494040"/>
    </source>
</evidence>
<dbReference type="RefSeq" id="XP_024085054.1">
    <property type="nucleotide sequence ID" value="XM_024229286.1"/>
</dbReference>
<evidence type="ECO:0000256" key="1">
    <source>
        <dbReference type="SAM" id="MobiDB-lite"/>
    </source>
</evidence>
<organism evidence="2 3">
    <name type="scientific">Cimex lectularius</name>
    <name type="common">Bed bug</name>
    <name type="synonym">Acanthia lectularia</name>
    <dbReference type="NCBI Taxonomy" id="79782"/>
    <lineage>
        <taxon>Eukaryota</taxon>
        <taxon>Metazoa</taxon>
        <taxon>Ecdysozoa</taxon>
        <taxon>Arthropoda</taxon>
        <taxon>Hexapoda</taxon>
        <taxon>Insecta</taxon>
        <taxon>Pterygota</taxon>
        <taxon>Neoptera</taxon>
        <taxon>Paraneoptera</taxon>
        <taxon>Hemiptera</taxon>
        <taxon>Heteroptera</taxon>
        <taxon>Panheteroptera</taxon>
        <taxon>Cimicomorpha</taxon>
        <taxon>Cimicidae</taxon>
        <taxon>Cimex</taxon>
    </lineage>
</organism>
<protein>
    <recommendedName>
        <fullName evidence="4">Nucleic-acid-binding protein from transposon X-element</fullName>
    </recommendedName>
</protein>
<sequence>MEGNEEPPDIDETSRTSNKDALKRAGEDLPKQYNKVFISTKDIAKVVDGETRSYSRRDYLIALNKNRYKPTDSGPFYVFVESIDLNAGNIHPMKLGKIIWNSNTRISKHIQNISVSGRNRLKIETDNYESANALCSNELFNANNLYPYISTFFTQKRGIIRNVSTDFSTDELIAGIKSPIPVVSVRRFTKKSQDENGQMKIFQLSTCLVTFDSQHLPEFINIFGMRCRVDAFIPPIRQCFNCLRYNHTKDQCRSRNRCINCGQSHPESDCEGTEPFCAHCSGKHKSNDRNCPVYKKLVEENKNKAKSNALYSTTATSNKFNLLQNLEDFPELPTSNQTINLGNPSHQKTIHRKFKSSIPPVKVTPTDSTNPSYRQDIGKETGNEQPCEPPSKKRSYDKRHITPFSREARRSTQSVSDNYVLESISSQVQKLDSVVSALRTKLPEENSPYIADVSNIAVFFKQLLTQLKCADVVPQKNPAIYD</sequence>
<feature type="region of interest" description="Disordered" evidence="1">
    <location>
        <begin position="334"/>
        <end position="412"/>
    </location>
</feature>
<feature type="region of interest" description="Disordered" evidence="1">
    <location>
        <begin position="1"/>
        <end position="27"/>
    </location>
</feature>
<dbReference type="EnsemblMetazoa" id="XM_024229286.1">
    <property type="protein sequence ID" value="XP_024085054.1"/>
    <property type="gene ID" value="LOC112127826"/>
</dbReference>
<keyword evidence="3" id="KW-1185">Reference proteome</keyword>
<dbReference type="Proteomes" id="UP000494040">
    <property type="component" value="Unassembled WGS sequence"/>
</dbReference>
<dbReference type="AlphaFoldDB" id="A0A8I6SP21"/>
<dbReference type="OMA" id="DNYESAN"/>
<feature type="compositionally biased region" description="Acidic residues" evidence="1">
    <location>
        <begin position="1"/>
        <end position="11"/>
    </location>
</feature>
<name>A0A8I6SP21_CIMLE</name>
<feature type="compositionally biased region" description="Polar residues" evidence="1">
    <location>
        <begin position="334"/>
        <end position="347"/>
    </location>
</feature>
<dbReference type="GeneID" id="112127826"/>
<evidence type="ECO:0008006" key="4">
    <source>
        <dbReference type="Google" id="ProtNLM"/>
    </source>
</evidence>
<dbReference type="OrthoDB" id="6618550at2759"/>
<feature type="compositionally biased region" description="Basic and acidic residues" evidence="1">
    <location>
        <begin position="12"/>
        <end position="27"/>
    </location>
</feature>
<dbReference type="KEGG" id="clec:112127826"/>
<evidence type="ECO:0000313" key="2">
    <source>
        <dbReference type="EnsemblMetazoa" id="XP_024085054.1"/>
    </source>
</evidence>